<sequence>MLVQLTNMKFILALFLAVVSVVVAEVPTGCVTILNTSKNTYLKAANVYDKKHRHVKHAKGAENWEIQKSGNNYRIMHVKHQEYLFASYWTFNEANYVYLWMPKTDEESDKWEIQLYPGASFYYIKNIKRGSCMFPSIFEWIYAMKDFSCHAPDELWKIEKC</sequence>
<feature type="chain" id="PRO_5010319175" evidence="1">
    <location>
        <begin position="25"/>
        <end position="161"/>
    </location>
</feature>
<feature type="signal peptide" evidence="1">
    <location>
        <begin position="1"/>
        <end position="24"/>
    </location>
</feature>
<dbReference type="Gene3D" id="2.80.10.50">
    <property type="match status" value="1"/>
</dbReference>
<reference evidence="2" key="1">
    <citation type="submission" date="2017-01" db="EMBL/GenBank/DDBJ databases">
        <title>A deep insight into the sialotranscriptome of adult male and female Cluex tarsalis mosquitoes.</title>
        <authorList>
            <person name="Ribeiro J.M."/>
            <person name="Moreira F."/>
            <person name="Bernard K.A."/>
            <person name="Calvo E."/>
        </authorList>
    </citation>
    <scope>NUCLEOTIDE SEQUENCE</scope>
    <source>
        <strain evidence="2">Kern County</strain>
        <tissue evidence="2">Salivary glands</tissue>
    </source>
</reference>
<protein>
    <submittedName>
        <fullName evidence="2">Putative 16.8 kDa salivary protein</fullName>
    </submittedName>
</protein>
<proteinExistence type="predicted"/>
<evidence type="ECO:0000256" key="1">
    <source>
        <dbReference type="SAM" id="SignalP"/>
    </source>
</evidence>
<accession>A0A1Q3FIK9</accession>
<dbReference type="InterPro" id="IPR035992">
    <property type="entry name" value="Ricin_B-like_lectins"/>
</dbReference>
<dbReference type="AlphaFoldDB" id="A0A1Q3FIK9"/>
<dbReference type="EMBL" id="GFDL01007638">
    <property type="protein sequence ID" value="JAV27407.1"/>
    <property type="molecule type" value="Transcribed_RNA"/>
</dbReference>
<organism evidence="2">
    <name type="scientific">Culex tarsalis</name>
    <name type="common">Encephalitis mosquito</name>
    <dbReference type="NCBI Taxonomy" id="7177"/>
    <lineage>
        <taxon>Eukaryota</taxon>
        <taxon>Metazoa</taxon>
        <taxon>Ecdysozoa</taxon>
        <taxon>Arthropoda</taxon>
        <taxon>Hexapoda</taxon>
        <taxon>Insecta</taxon>
        <taxon>Pterygota</taxon>
        <taxon>Neoptera</taxon>
        <taxon>Endopterygota</taxon>
        <taxon>Diptera</taxon>
        <taxon>Nematocera</taxon>
        <taxon>Culicoidea</taxon>
        <taxon>Culicidae</taxon>
        <taxon>Culicinae</taxon>
        <taxon>Culicini</taxon>
        <taxon>Culex</taxon>
        <taxon>Culex</taxon>
    </lineage>
</organism>
<keyword evidence="1" id="KW-0732">Signal</keyword>
<name>A0A1Q3FIK9_CULTA</name>
<evidence type="ECO:0000313" key="2">
    <source>
        <dbReference type="EMBL" id="JAV27407.1"/>
    </source>
</evidence>
<dbReference type="SUPFAM" id="SSF50370">
    <property type="entry name" value="Ricin B-like lectins"/>
    <property type="match status" value="1"/>
</dbReference>